<reference evidence="2" key="2">
    <citation type="submission" date="2023-01" db="EMBL/GenBank/DDBJ databases">
        <authorList>
            <person name="Petersen C."/>
        </authorList>
    </citation>
    <scope>NUCLEOTIDE SEQUENCE</scope>
    <source>
        <strain evidence="2">IBT 15450</strain>
    </source>
</reference>
<evidence type="ECO:0000313" key="3">
    <source>
        <dbReference type="Proteomes" id="UP001219568"/>
    </source>
</evidence>
<keyword evidence="3" id="KW-1185">Reference proteome</keyword>
<accession>A0AAD6I4Y1</accession>
<feature type="domain" description="Peptidase A2" evidence="1">
    <location>
        <begin position="1"/>
        <end position="16"/>
    </location>
</feature>
<reference evidence="2" key="1">
    <citation type="journal article" date="2023" name="IMA Fungus">
        <title>Comparative genomic study of the Penicillium genus elucidates a diverse pangenome and 15 lateral gene transfer events.</title>
        <authorList>
            <person name="Petersen C."/>
            <person name="Sorensen T."/>
            <person name="Nielsen M.R."/>
            <person name="Sondergaard T.E."/>
            <person name="Sorensen J.L."/>
            <person name="Fitzpatrick D.A."/>
            <person name="Frisvad J.C."/>
            <person name="Nielsen K.L."/>
        </authorList>
    </citation>
    <scope>NUCLEOTIDE SEQUENCE</scope>
    <source>
        <strain evidence="2">IBT 15450</strain>
    </source>
</reference>
<sequence length="104" mass="11452">MLVDTGASGTILRQRDLISSPTFTILGLMLNAGHYQKKSKGRTLAQYRQIPKWRRKQLLSHPAQGDIGIHSGFPDRVSAPTVLESCSIHVLPHVAVDPLQLSDI</sequence>
<comment type="caution">
    <text evidence="2">The sequence shown here is derived from an EMBL/GenBank/DDBJ whole genome shotgun (WGS) entry which is preliminary data.</text>
</comment>
<dbReference type="Proteomes" id="UP001219568">
    <property type="component" value="Unassembled WGS sequence"/>
</dbReference>
<dbReference type="AlphaFoldDB" id="A0AAD6I4Y1"/>
<dbReference type="EMBL" id="JAQJZL010000014">
    <property type="protein sequence ID" value="KAJ6030735.1"/>
    <property type="molecule type" value="Genomic_DNA"/>
</dbReference>
<name>A0AAD6I4Y1_PENCN</name>
<protein>
    <recommendedName>
        <fullName evidence="1">Peptidase A2 domain-containing protein</fullName>
    </recommendedName>
</protein>
<organism evidence="2 3">
    <name type="scientific">Penicillium canescens</name>
    <dbReference type="NCBI Taxonomy" id="5083"/>
    <lineage>
        <taxon>Eukaryota</taxon>
        <taxon>Fungi</taxon>
        <taxon>Dikarya</taxon>
        <taxon>Ascomycota</taxon>
        <taxon>Pezizomycotina</taxon>
        <taxon>Eurotiomycetes</taxon>
        <taxon>Eurotiomycetidae</taxon>
        <taxon>Eurotiales</taxon>
        <taxon>Aspergillaceae</taxon>
        <taxon>Penicillium</taxon>
    </lineage>
</organism>
<evidence type="ECO:0000259" key="1">
    <source>
        <dbReference type="PROSITE" id="PS50175"/>
    </source>
</evidence>
<proteinExistence type="predicted"/>
<dbReference type="GO" id="GO:0006508">
    <property type="term" value="P:proteolysis"/>
    <property type="evidence" value="ECO:0007669"/>
    <property type="project" value="InterPro"/>
</dbReference>
<dbReference type="GO" id="GO:0004190">
    <property type="term" value="F:aspartic-type endopeptidase activity"/>
    <property type="evidence" value="ECO:0007669"/>
    <property type="project" value="InterPro"/>
</dbReference>
<gene>
    <name evidence="2" type="ORF">N7460_011001</name>
</gene>
<dbReference type="PROSITE" id="PS50175">
    <property type="entry name" value="ASP_PROT_RETROV"/>
    <property type="match status" value="1"/>
</dbReference>
<dbReference type="InterPro" id="IPR001995">
    <property type="entry name" value="Peptidase_A2_cat"/>
</dbReference>
<evidence type="ECO:0000313" key="2">
    <source>
        <dbReference type="EMBL" id="KAJ6030735.1"/>
    </source>
</evidence>